<feature type="compositionally biased region" description="Low complexity" evidence="5">
    <location>
        <begin position="447"/>
        <end position="461"/>
    </location>
</feature>
<organism evidence="7 8">
    <name type="scientific">Chromobacterium amazonense</name>
    <dbReference type="NCBI Taxonomy" id="1382803"/>
    <lineage>
        <taxon>Bacteria</taxon>
        <taxon>Pseudomonadati</taxon>
        <taxon>Pseudomonadota</taxon>
        <taxon>Betaproteobacteria</taxon>
        <taxon>Neisseriales</taxon>
        <taxon>Chromobacteriaceae</taxon>
        <taxon>Chromobacterium</taxon>
    </lineage>
</organism>
<evidence type="ECO:0000259" key="6">
    <source>
        <dbReference type="PROSITE" id="PS51935"/>
    </source>
</evidence>
<feature type="compositionally biased region" description="Polar residues" evidence="5">
    <location>
        <begin position="485"/>
        <end position="503"/>
    </location>
</feature>
<evidence type="ECO:0000256" key="1">
    <source>
        <dbReference type="ARBA" id="ARBA00007074"/>
    </source>
</evidence>
<dbReference type="EMBL" id="MTBD01000001">
    <property type="protein sequence ID" value="PRP72663.1"/>
    <property type="molecule type" value="Genomic_DNA"/>
</dbReference>
<feature type="region of interest" description="Disordered" evidence="5">
    <location>
        <begin position="260"/>
        <end position="293"/>
    </location>
</feature>
<sequence>MTQKPRNQQTNEGFDLVQHALSFQGKDKIAGLTEAQTRAYASAVMQKESAGKVNSDNKQGYYGQYQFGAEALVETGLVDREKYNAAIAAAKKQYGKAWRKQWYAKNTGLHAKFLEDASNWKTPGGLSSFLGDKALQDAKFVEYTNKQIQQGIKLKAINANDSAERIAAFAGAAHLKGVGGASALFKQHKETRDGNGTSTAEYAQRAQSAINRLAPQVEQAMQGGHAAAQPTTDAPATSAALPANTHDGIDTGTAHPARPAIQAGQQQAKTAMPKNPPSSATPSTASGAQGILSQRSRFDGYRYKLGGNSEQDAKGVKRIDCSHLVNQAVKGAGYAIPYQTTADMAHSQYYQEVDAKDVKPGDIALWQGKKNHTGIVEDYDAKTGKGSFFGAQSKKGASRAAMGKGAWWGQPQKFLRPKAEYLQAPSPAAGQKTPQPKPEESQPVSRKPSAAKSAAAASAQQPAASAAVQKLLRAEGSTRVYQMADGTTQTRSGGTVAWRNNNPGNMKFGYAGSHDKTDHSKRSKARALSDAQKRYQGVVDLDQWGNAIFADEAAGRAAKAQLLTQQHGDKTIEQMLPKYAVSDYSGKAHHPQYAKGIYQLAASRGLDLHGKKIKDLTHPEFEALLDGMKKVEGFKAGKVQIQATPNASPASPSSDEPHITPPAKATIAAQPAESAGPSAAAPKPAAPAKKTAASAATAASGHSAEAQLSALIAQLSAALAQLAQPIRVVVDVQNGNIVAAVNAANSQQQRRN</sequence>
<evidence type="ECO:0000256" key="5">
    <source>
        <dbReference type="SAM" id="MobiDB-lite"/>
    </source>
</evidence>
<evidence type="ECO:0000256" key="2">
    <source>
        <dbReference type="ARBA" id="ARBA00022670"/>
    </source>
</evidence>
<evidence type="ECO:0000313" key="8">
    <source>
        <dbReference type="Proteomes" id="UP000239469"/>
    </source>
</evidence>
<comment type="caution">
    <text evidence="7">The sequence shown here is derived from an EMBL/GenBank/DDBJ whole genome shotgun (WGS) entry which is preliminary data.</text>
</comment>
<dbReference type="Pfam" id="PF00877">
    <property type="entry name" value="NLPC_P60"/>
    <property type="match status" value="1"/>
</dbReference>
<feature type="compositionally biased region" description="Low complexity" evidence="5">
    <location>
        <begin position="277"/>
        <end position="286"/>
    </location>
</feature>
<reference evidence="7 8" key="1">
    <citation type="submission" date="2017-01" db="EMBL/GenBank/DDBJ databases">
        <title>New insights into the genetic diversity of Chromobacterium isolated from tropical freshwater lake.</title>
        <authorList>
            <person name="Santos A.B."/>
            <person name="Nascimento A.M."/>
            <person name="Da Silva P.C."/>
        </authorList>
    </citation>
    <scope>NUCLEOTIDE SEQUENCE [LARGE SCALE GENOMIC DNA]</scope>
    <source>
        <strain evidence="7 8">56AF</strain>
    </source>
</reference>
<dbReference type="Proteomes" id="UP000239469">
    <property type="component" value="Unassembled WGS sequence"/>
</dbReference>
<evidence type="ECO:0000313" key="7">
    <source>
        <dbReference type="EMBL" id="PRP72663.1"/>
    </source>
</evidence>
<dbReference type="Gene3D" id="3.90.1720.10">
    <property type="entry name" value="endopeptidase domain like (from Nostoc punctiforme)"/>
    <property type="match status" value="1"/>
</dbReference>
<feature type="region of interest" description="Disordered" evidence="5">
    <location>
        <begin position="425"/>
        <end position="461"/>
    </location>
</feature>
<feature type="region of interest" description="Disordered" evidence="5">
    <location>
        <begin position="482"/>
        <end position="503"/>
    </location>
</feature>
<feature type="compositionally biased region" description="Low complexity" evidence="5">
    <location>
        <begin position="226"/>
        <end position="241"/>
    </location>
</feature>
<proteinExistence type="inferred from homology"/>
<dbReference type="GO" id="GO:0006508">
    <property type="term" value="P:proteolysis"/>
    <property type="evidence" value="ECO:0007669"/>
    <property type="project" value="UniProtKB-KW"/>
</dbReference>
<dbReference type="AlphaFoldDB" id="A0A2S9XAA8"/>
<dbReference type="OrthoDB" id="1242806at2"/>
<protein>
    <recommendedName>
        <fullName evidence="6">NlpC/P60 domain-containing protein</fullName>
    </recommendedName>
</protein>
<dbReference type="PROSITE" id="PS51935">
    <property type="entry name" value="NLPC_P60"/>
    <property type="match status" value="1"/>
</dbReference>
<dbReference type="SUPFAM" id="SSF54001">
    <property type="entry name" value="Cysteine proteinases"/>
    <property type="match status" value="1"/>
</dbReference>
<feature type="region of interest" description="Disordered" evidence="5">
    <location>
        <begin position="667"/>
        <end position="688"/>
    </location>
</feature>
<gene>
    <name evidence="7" type="ORF">BUE93_01125</name>
</gene>
<feature type="domain" description="NlpC/P60" evidence="6">
    <location>
        <begin position="285"/>
        <end position="419"/>
    </location>
</feature>
<accession>A0A2S9XAA8</accession>
<dbReference type="GO" id="GO:0008234">
    <property type="term" value="F:cysteine-type peptidase activity"/>
    <property type="evidence" value="ECO:0007669"/>
    <property type="project" value="UniProtKB-KW"/>
</dbReference>
<dbReference type="InterPro" id="IPR000064">
    <property type="entry name" value="NLP_P60_dom"/>
</dbReference>
<feature type="region of interest" description="Disordered" evidence="5">
    <location>
        <begin position="220"/>
        <end position="241"/>
    </location>
</feature>
<name>A0A2S9XAA8_9NEIS</name>
<feature type="compositionally biased region" description="Low complexity" evidence="5">
    <location>
        <begin position="668"/>
        <end position="688"/>
    </location>
</feature>
<keyword evidence="3" id="KW-0378">Hydrolase</keyword>
<evidence type="ECO:0000256" key="3">
    <source>
        <dbReference type="ARBA" id="ARBA00022801"/>
    </source>
</evidence>
<comment type="similarity">
    <text evidence="1">Belongs to the peptidase C40 family.</text>
</comment>
<keyword evidence="2" id="KW-0645">Protease</keyword>
<keyword evidence="4" id="KW-0788">Thiol protease</keyword>
<evidence type="ECO:0000256" key="4">
    <source>
        <dbReference type="ARBA" id="ARBA00022807"/>
    </source>
</evidence>
<dbReference type="InterPro" id="IPR038765">
    <property type="entry name" value="Papain-like_cys_pep_sf"/>
</dbReference>